<proteinExistence type="inferred from homology"/>
<accession>A0A1E3SSU7</accession>
<keyword evidence="3" id="KW-0963">Cytoplasm</keyword>
<protein>
    <submittedName>
        <fullName evidence="5">Secretion protein EspG</fullName>
    </submittedName>
</protein>
<comment type="caution">
    <text evidence="5">The sequence shown here is derived from an EMBL/GenBank/DDBJ whole genome shotgun (WGS) entry which is preliminary data.</text>
</comment>
<sequence length="277" mass="29996">MLTTSLDGLWVLQVLTGIEVLAPEMGLRPHLPSVEPKHKALQHPVTPELRAAGVVDETDSVDGTIVEWLTVLSRRDIGLMIHFRLPGDGEPTRALLARFAHWWVSIERSGDLVRISGAGIASNESAAGAALSAQIERLCGASDPAPLRPVTLDVDALRVAATDQNRLQEFLAGQGLEPDQLHLLRLATDTDQSAQASIVAIQSGVDNGRPTRTHIDQGAVTIIDTPEGRLVAEHVPSAGKQWMIIAPGTKNNIGSAISHMMRRLPAHQEWYSYRKVV</sequence>
<evidence type="ECO:0000313" key="6">
    <source>
        <dbReference type="Proteomes" id="UP000094224"/>
    </source>
</evidence>
<evidence type="ECO:0000256" key="1">
    <source>
        <dbReference type="ARBA" id="ARBA00004496"/>
    </source>
</evidence>
<organism evidence="5 6">
    <name type="scientific">Mycobacterium sherrisii</name>
    <dbReference type="NCBI Taxonomy" id="243061"/>
    <lineage>
        <taxon>Bacteria</taxon>
        <taxon>Bacillati</taxon>
        <taxon>Actinomycetota</taxon>
        <taxon>Actinomycetes</taxon>
        <taxon>Mycobacteriales</taxon>
        <taxon>Mycobacteriaceae</taxon>
        <taxon>Mycobacterium</taxon>
        <taxon>Mycobacterium simiae complex</taxon>
    </lineage>
</organism>
<dbReference type="EMBL" id="MIHC01000030">
    <property type="protein sequence ID" value="ODR04568.1"/>
    <property type="molecule type" value="Genomic_DNA"/>
</dbReference>
<name>A0A1E3SSU7_9MYCO</name>
<comment type="subcellular location">
    <subcellularLocation>
        <location evidence="1">Cytoplasm</location>
    </subcellularLocation>
</comment>
<gene>
    <name evidence="5" type="ORF">BHQ21_17070</name>
</gene>
<reference evidence="6" key="1">
    <citation type="submission" date="2016-09" db="EMBL/GenBank/DDBJ databases">
        <authorList>
            <person name="Greninger A.L."/>
            <person name="Jerome K.R."/>
            <person name="Mcnair B."/>
            <person name="Wallis C."/>
            <person name="Fang F."/>
        </authorList>
    </citation>
    <scope>NUCLEOTIDE SEQUENCE [LARGE SCALE GENOMIC DNA]</scope>
    <source>
        <strain evidence="6">BC1_M4</strain>
    </source>
</reference>
<keyword evidence="4" id="KW-0143">Chaperone</keyword>
<evidence type="ECO:0000256" key="2">
    <source>
        <dbReference type="ARBA" id="ARBA00006411"/>
    </source>
</evidence>
<dbReference type="InterPro" id="IPR025734">
    <property type="entry name" value="EspG"/>
</dbReference>
<keyword evidence="6" id="KW-1185">Reference proteome</keyword>
<dbReference type="Proteomes" id="UP000094224">
    <property type="component" value="Unassembled WGS sequence"/>
</dbReference>
<dbReference type="OrthoDB" id="4741091at2"/>
<evidence type="ECO:0000256" key="4">
    <source>
        <dbReference type="ARBA" id="ARBA00023186"/>
    </source>
</evidence>
<dbReference type="GO" id="GO:0005737">
    <property type="term" value="C:cytoplasm"/>
    <property type="evidence" value="ECO:0007669"/>
    <property type="project" value="UniProtKB-SubCell"/>
</dbReference>
<dbReference type="Pfam" id="PF14011">
    <property type="entry name" value="ESX-1_EspG"/>
    <property type="match status" value="1"/>
</dbReference>
<dbReference type="RefSeq" id="WP_069401473.1">
    <property type="nucleotide sequence ID" value="NZ_JACKTB010000033.1"/>
</dbReference>
<dbReference type="AlphaFoldDB" id="A0A1E3SSU7"/>
<dbReference type="STRING" id="243061.AWC25_02760"/>
<evidence type="ECO:0000313" key="5">
    <source>
        <dbReference type="EMBL" id="ODR04568.1"/>
    </source>
</evidence>
<comment type="similarity">
    <text evidence="2">Belongs to the EspG family.</text>
</comment>
<evidence type="ECO:0000256" key="3">
    <source>
        <dbReference type="ARBA" id="ARBA00022490"/>
    </source>
</evidence>